<dbReference type="AlphaFoldDB" id="A0AA36G2W2"/>
<feature type="region of interest" description="Disordered" evidence="1">
    <location>
        <begin position="61"/>
        <end position="100"/>
    </location>
</feature>
<feature type="compositionally biased region" description="Polar residues" evidence="1">
    <location>
        <begin position="1"/>
        <end position="21"/>
    </location>
</feature>
<gene>
    <name evidence="2" type="ORF">MSPICULIGERA_LOCUS15052</name>
</gene>
<evidence type="ECO:0000313" key="2">
    <source>
        <dbReference type="EMBL" id="CAJ0576765.1"/>
    </source>
</evidence>
<feature type="region of interest" description="Disordered" evidence="1">
    <location>
        <begin position="1"/>
        <end position="27"/>
    </location>
</feature>
<dbReference type="Proteomes" id="UP001177023">
    <property type="component" value="Unassembled WGS sequence"/>
</dbReference>
<accession>A0AA36G2W2</accession>
<organism evidence="2 3">
    <name type="scientific">Mesorhabditis spiculigera</name>
    <dbReference type="NCBI Taxonomy" id="96644"/>
    <lineage>
        <taxon>Eukaryota</taxon>
        <taxon>Metazoa</taxon>
        <taxon>Ecdysozoa</taxon>
        <taxon>Nematoda</taxon>
        <taxon>Chromadorea</taxon>
        <taxon>Rhabditida</taxon>
        <taxon>Rhabditina</taxon>
        <taxon>Rhabditomorpha</taxon>
        <taxon>Rhabditoidea</taxon>
        <taxon>Rhabditidae</taxon>
        <taxon>Mesorhabditinae</taxon>
        <taxon>Mesorhabditis</taxon>
    </lineage>
</organism>
<feature type="non-terminal residue" evidence="2">
    <location>
        <position position="169"/>
    </location>
</feature>
<comment type="caution">
    <text evidence="2">The sequence shown here is derived from an EMBL/GenBank/DDBJ whole genome shotgun (WGS) entry which is preliminary data.</text>
</comment>
<sequence length="169" mass="17768">MSTDNSASVLRTPELQRSQSPSSQAHAQFGAQFQFLAQSQQPQDLSRTSVLSCSAPTTSAIRIQAPGHQNLGQPMAGSPASPASTTSTSSSASHSGTISTASSVAQISPVYQPGSAPGSAFRRPIPQRLQQIPQYGQMPQQLPGYQPMQNPVSYFGRIFGDIAPPVAEL</sequence>
<reference evidence="2" key="1">
    <citation type="submission" date="2023-06" db="EMBL/GenBank/DDBJ databases">
        <authorList>
            <person name="Delattre M."/>
        </authorList>
    </citation>
    <scope>NUCLEOTIDE SEQUENCE</scope>
    <source>
        <strain evidence="2">AF72</strain>
    </source>
</reference>
<dbReference type="EMBL" id="CATQJA010002645">
    <property type="protein sequence ID" value="CAJ0576765.1"/>
    <property type="molecule type" value="Genomic_DNA"/>
</dbReference>
<evidence type="ECO:0000256" key="1">
    <source>
        <dbReference type="SAM" id="MobiDB-lite"/>
    </source>
</evidence>
<evidence type="ECO:0000313" key="3">
    <source>
        <dbReference type="Proteomes" id="UP001177023"/>
    </source>
</evidence>
<name>A0AA36G2W2_9BILA</name>
<keyword evidence="3" id="KW-1185">Reference proteome</keyword>
<feature type="compositionally biased region" description="Low complexity" evidence="1">
    <location>
        <begin position="76"/>
        <end position="100"/>
    </location>
</feature>
<proteinExistence type="predicted"/>
<protein>
    <submittedName>
        <fullName evidence="2">Uncharacterized protein</fullName>
    </submittedName>
</protein>